<sequence>MILEFRDLLYTVQRTRLGVLSHLLMIRCAGSALSDPSSFPSIPNLRHCNAFVTNFTAEEFQGELVEIIESKAQEIVTAAWYTLTLARISTNLELEP</sequence>
<keyword evidence="2" id="KW-1185">Reference proteome</keyword>
<evidence type="ECO:0000313" key="1">
    <source>
        <dbReference type="EMBL" id="GBP24795.1"/>
    </source>
</evidence>
<name>A0A4C1UEC4_EUMVA</name>
<protein>
    <submittedName>
        <fullName evidence="1">Uncharacterized protein</fullName>
    </submittedName>
</protein>
<comment type="caution">
    <text evidence="1">The sequence shown here is derived from an EMBL/GenBank/DDBJ whole genome shotgun (WGS) entry which is preliminary data.</text>
</comment>
<dbReference type="AlphaFoldDB" id="A0A4C1UEC4"/>
<organism evidence="1 2">
    <name type="scientific">Eumeta variegata</name>
    <name type="common">Bagworm moth</name>
    <name type="synonym">Eumeta japonica</name>
    <dbReference type="NCBI Taxonomy" id="151549"/>
    <lineage>
        <taxon>Eukaryota</taxon>
        <taxon>Metazoa</taxon>
        <taxon>Ecdysozoa</taxon>
        <taxon>Arthropoda</taxon>
        <taxon>Hexapoda</taxon>
        <taxon>Insecta</taxon>
        <taxon>Pterygota</taxon>
        <taxon>Neoptera</taxon>
        <taxon>Endopterygota</taxon>
        <taxon>Lepidoptera</taxon>
        <taxon>Glossata</taxon>
        <taxon>Ditrysia</taxon>
        <taxon>Tineoidea</taxon>
        <taxon>Psychidae</taxon>
        <taxon>Oiketicinae</taxon>
        <taxon>Eumeta</taxon>
    </lineage>
</organism>
<gene>
    <name evidence="1" type="ORF">EVAR_14128_1</name>
</gene>
<evidence type="ECO:0000313" key="2">
    <source>
        <dbReference type="Proteomes" id="UP000299102"/>
    </source>
</evidence>
<dbReference type="Proteomes" id="UP000299102">
    <property type="component" value="Unassembled WGS sequence"/>
</dbReference>
<proteinExistence type="predicted"/>
<reference evidence="1 2" key="1">
    <citation type="journal article" date="2019" name="Commun. Biol.">
        <title>The bagworm genome reveals a unique fibroin gene that provides high tensile strength.</title>
        <authorList>
            <person name="Kono N."/>
            <person name="Nakamura H."/>
            <person name="Ohtoshi R."/>
            <person name="Tomita M."/>
            <person name="Numata K."/>
            <person name="Arakawa K."/>
        </authorList>
    </citation>
    <scope>NUCLEOTIDE SEQUENCE [LARGE SCALE GENOMIC DNA]</scope>
</reference>
<accession>A0A4C1UEC4</accession>
<dbReference type="EMBL" id="BGZK01000166">
    <property type="protein sequence ID" value="GBP24795.1"/>
    <property type="molecule type" value="Genomic_DNA"/>
</dbReference>